<protein>
    <recommendedName>
        <fullName evidence="3">F-box domain-containing protein</fullName>
    </recommendedName>
</protein>
<name>A0A8H6Z024_9AGAR</name>
<accession>A0A8H6Z024</accession>
<dbReference type="AlphaFoldDB" id="A0A8H6Z024"/>
<keyword evidence="2" id="KW-1185">Reference proteome</keyword>
<dbReference type="OrthoDB" id="2988745at2759"/>
<dbReference type="Gene3D" id="3.80.10.10">
    <property type="entry name" value="Ribonuclease Inhibitor"/>
    <property type="match status" value="1"/>
</dbReference>
<dbReference type="EMBL" id="JACAZI010000002">
    <property type="protein sequence ID" value="KAF7368357.1"/>
    <property type="molecule type" value="Genomic_DNA"/>
</dbReference>
<sequence>MRSRTVAGCAGTTQFSITQSCTTTRMGPPIDYQALLPVELWLACWTLCSHRQLRRVALVCHVFRSLALPLLYRQQHFDLFALGVRLTQDNWIERVRHIHRTAVRLDRLTEGPYASFVQSWRVTFSHSSRMVGSHRDIQNIQLFNDMYDRVVMTFCKTLRLYHNLSSLHIRYFTIDAAFRQSLTSLSNLEDLKLDNCYISAATGFLQLRSLKVCGMNPMYGGGPLQIASPGSLRAIEVDHQISLLIAGFRSAKLQHLVHLSMQVVREVEALFSFLGQCPRLESLVIRGVYKGSVLPPSVPPTTIPLLHSITGPPDIIQLLAPNRPVTSVSVLHAGGSSGEQSMEYLVSVCMDISCSSAPLYSLSLLRTSPTLEALAAITSLFPELKELCITVDGMRGSACGRPTYSGGRSVDRRWVDLCDETAFDDPSPDEVSDDEEEEPSIIIVTEATHPYKTSGFKRTFDWISGGLLSLPPRLEVLQMEVHGFSLWGLSVAEQYAAIAALSRLCPLLREVQFGSLESNWKRNGNLWKSGENKSRIRIL</sequence>
<organism evidence="1 2">
    <name type="scientific">Mycena venus</name>
    <dbReference type="NCBI Taxonomy" id="2733690"/>
    <lineage>
        <taxon>Eukaryota</taxon>
        <taxon>Fungi</taxon>
        <taxon>Dikarya</taxon>
        <taxon>Basidiomycota</taxon>
        <taxon>Agaricomycotina</taxon>
        <taxon>Agaricomycetes</taxon>
        <taxon>Agaricomycetidae</taxon>
        <taxon>Agaricales</taxon>
        <taxon>Marasmiineae</taxon>
        <taxon>Mycenaceae</taxon>
        <taxon>Mycena</taxon>
    </lineage>
</organism>
<dbReference type="PROSITE" id="PS51257">
    <property type="entry name" value="PROKAR_LIPOPROTEIN"/>
    <property type="match status" value="1"/>
</dbReference>
<gene>
    <name evidence="1" type="ORF">MVEN_00157300</name>
</gene>
<reference evidence="1" key="1">
    <citation type="submission" date="2020-05" db="EMBL/GenBank/DDBJ databases">
        <title>Mycena genomes resolve the evolution of fungal bioluminescence.</title>
        <authorList>
            <person name="Tsai I.J."/>
        </authorList>
    </citation>
    <scope>NUCLEOTIDE SEQUENCE</scope>
    <source>
        <strain evidence="1">CCC161011</strain>
    </source>
</reference>
<evidence type="ECO:0008006" key="3">
    <source>
        <dbReference type="Google" id="ProtNLM"/>
    </source>
</evidence>
<dbReference type="Proteomes" id="UP000620124">
    <property type="component" value="Unassembled WGS sequence"/>
</dbReference>
<proteinExistence type="predicted"/>
<dbReference type="InterPro" id="IPR032675">
    <property type="entry name" value="LRR_dom_sf"/>
</dbReference>
<comment type="caution">
    <text evidence="1">The sequence shown here is derived from an EMBL/GenBank/DDBJ whole genome shotgun (WGS) entry which is preliminary data.</text>
</comment>
<dbReference type="SUPFAM" id="SSF52047">
    <property type="entry name" value="RNI-like"/>
    <property type="match status" value="1"/>
</dbReference>
<evidence type="ECO:0000313" key="1">
    <source>
        <dbReference type="EMBL" id="KAF7368357.1"/>
    </source>
</evidence>
<evidence type="ECO:0000313" key="2">
    <source>
        <dbReference type="Proteomes" id="UP000620124"/>
    </source>
</evidence>